<feature type="compositionally biased region" description="Polar residues" evidence="1">
    <location>
        <begin position="33"/>
        <end position="47"/>
    </location>
</feature>
<gene>
    <name evidence="2" type="ORF">PENANT_c023G03849</name>
</gene>
<feature type="region of interest" description="Disordered" evidence="1">
    <location>
        <begin position="1"/>
        <end position="139"/>
    </location>
</feature>
<dbReference type="EMBL" id="MDYN01000023">
    <property type="protein sequence ID" value="OQD82147.1"/>
    <property type="molecule type" value="Genomic_DNA"/>
</dbReference>
<feature type="compositionally biased region" description="Basic and acidic residues" evidence="1">
    <location>
        <begin position="128"/>
        <end position="139"/>
    </location>
</feature>
<dbReference type="Proteomes" id="UP000191672">
    <property type="component" value="Unassembled WGS sequence"/>
</dbReference>
<accession>A0A1V6PZE2</accession>
<protein>
    <submittedName>
        <fullName evidence="2">Uncharacterized protein</fullName>
    </submittedName>
</protein>
<feature type="compositionally biased region" description="Polar residues" evidence="1">
    <location>
        <begin position="65"/>
        <end position="80"/>
    </location>
</feature>
<feature type="compositionally biased region" description="Polar residues" evidence="1">
    <location>
        <begin position="1"/>
        <end position="11"/>
    </location>
</feature>
<organism evidence="2 3">
    <name type="scientific">Penicillium antarcticum</name>
    <dbReference type="NCBI Taxonomy" id="416450"/>
    <lineage>
        <taxon>Eukaryota</taxon>
        <taxon>Fungi</taxon>
        <taxon>Dikarya</taxon>
        <taxon>Ascomycota</taxon>
        <taxon>Pezizomycotina</taxon>
        <taxon>Eurotiomycetes</taxon>
        <taxon>Eurotiomycetidae</taxon>
        <taxon>Eurotiales</taxon>
        <taxon>Aspergillaceae</taxon>
        <taxon>Penicillium</taxon>
    </lineage>
</organism>
<evidence type="ECO:0000313" key="2">
    <source>
        <dbReference type="EMBL" id="OQD82147.1"/>
    </source>
</evidence>
<dbReference type="AlphaFoldDB" id="A0A1V6PZE2"/>
<name>A0A1V6PZE2_9EURO</name>
<evidence type="ECO:0000313" key="3">
    <source>
        <dbReference type="Proteomes" id="UP000191672"/>
    </source>
</evidence>
<comment type="caution">
    <text evidence="2">The sequence shown here is derived from an EMBL/GenBank/DDBJ whole genome shotgun (WGS) entry which is preliminary data.</text>
</comment>
<dbReference type="OrthoDB" id="3913483at2759"/>
<sequence>MSDATYHTTGQDIRKAESKVAQSHGGKPPADSDVSQMKSVIDQNTNKPAEIEKTKANLPLPDQPPTASDWNSLDQRTTAVGSGRFEFPPDNSGLREGATAASSARIDGQELHKTTAPGDKIGRQGVEGLDHLPSDATTR</sequence>
<proteinExistence type="predicted"/>
<keyword evidence="3" id="KW-1185">Reference proteome</keyword>
<evidence type="ECO:0000256" key="1">
    <source>
        <dbReference type="SAM" id="MobiDB-lite"/>
    </source>
</evidence>
<reference evidence="3" key="1">
    <citation type="journal article" date="2017" name="Nat. Microbiol.">
        <title>Global analysis of biosynthetic gene clusters reveals vast potential of secondary metabolite production in Penicillium species.</title>
        <authorList>
            <person name="Nielsen J.C."/>
            <person name="Grijseels S."/>
            <person name="Prigent S."/>
            <person name="Ji B."/>
            <person name="Dainat J."/>
            <person name="Nielsen K.F."/>
            <person name="Frisvad J.C."/>
            <person name="Workman M."/>
            <person name="Nielsen J."/>
        </authorList>
    </citation>
    <scope>NUCLEOTIDE SEQUENCE [LARGE SCALE GENOMIC DNA]</scope>
    <source>
        <strain evidence="3">IBT 31811</strain>
    </source>
</reference>